<dbReference type="InterPro" id="IPR011009">
    <property type="entry name" value="Kinase-like_dom_sf"/>
</dbReference>
<gene>
    <name evidence="19" type="ORF">Tsubulata_016047</name>
</gene>
<proteinExistence type="inferred from homology"/>
<dbReference type="FunFam" id="3.30.200.20:FF:000195">
    <property type="entry name" value="G-type lectin S-receptor-like serine/threonine-protein kinase"/>
    <property type="match status" value="1"/>
</dbReference>
<dbReference type="Pfam" id="PF00069">
    <property type="entry name" value="Pkinase"/>
    <property type="match status" value="1"/>
</dbReference>
<dbReference type="EMBL" id="JAKUCV010005001">
    <property type="protein sequence ID" value="KAJ4833179.1"/>
    <property type="molecule type" value="Genomic_DNA"/>
</dbReference>
<dbReference type="CDD" id="cd01098">
    <property type="entry name" value="PAN_AP_plant"/>
    <property type="match status" value="1"/>
</dbReference>
<keyword evidence="7 13" id="KW-0418">Kinase</keyword>
<evidence type="ECO:0000256" key="13">
    <source>
        <dbReference type="PIRNR" id="PIRNR000641"/>
    </source>
</evidence>
<dbReference type="PROSITE" id="PS50927">
    <property type="entry name" value="BULB_LECTIN"/>
    <property type="match status" value="1"/>
</dbReference>
<evidence type="ECO:0000256" key="4">
    <source>
        <dbReference type="ARBA" id="ARBA00022679"/>
    </source>
</evidence>
<reference evidence="19" key="2">
    <citation type="journal article" date="2023" name="Plants (Basel)">
        <title>Annotation of the Turnera subulata (Passifloraceae) Draft Genome Reveals the S-Locus Evolved after the Divergence of Turneroideae from Passifloroideae in a Stepwise Manner.</title>
        <authorList>
            <person name="Henning P.M."/>
            <person name="Roalson E.H."/>
            <person name="Mir W."/>
            <person name="McCubbin A.G."/>
            <person name="Shore J.S."/>
        </authorList>
    </citation>
    <scope>NUCLEOTIDE SEQUENCE</scope>
    <source>
        <strain evidence="19">F60SS</strain>
    </source>
</reference>
<evidence type="ECO:0000259" key="18">
    <source>
        <dbReference type="PROSITE" id="PS50948"/>
    </source>
</evidence>
<comment type="similarity">
    <text evidence="13">Belongs to the protein kinase superfamily. Ser/Thr protein kinase family.</text>
</comment>
<name>A0A9Q0FKH2_9ROSI</name>
<dbReference type="PANTHER" id="PTHR27002">
    <property type="entry name" value="RECEPTOR-LIKE SERINE/THREONINE-PROTEIN KINASE SD1-8"/>
    <property type="match status" value="1"/>
</dbReference>
<evidence type="ECO:0000256" key="7">
    <source>
        <dbReference type="ARBA" id="ARBA00022777"/>
    </source>
</evidence>
<evidence type="ECO:0000256" key="10">
    <source>
        <dbReference type="ARBA" id="ARBA00023180"/>
    </source>
</evidence>
<dbReference type="CDD" id="cd00028">
    <property type="entry name" value="B_lectin"/>
    <property type="match status" value="1"/>
</dbReference>
<dbReference type="SMART" id="SM00473">
    <property type="entry name" value="PAN_AP"/>
    <property type="match status" value="1"/>
</dbReference>
<keyword evidence="8 13" id="KW-0067">ATP-binding</keyword>
<dbReference type="Pfam" id="PF01453">
    <property type="entry name" value="B_lectin"/>
    <property type="match status" value="1"/>
</dbReference>
<comment type="catalytic activity">
    <reaction evidence="12 13">
        <text>L-seryl-[protein] + ATP = O-phospho-L-seryl-[protein] + ADP + H(+)</text>
        <dbReference type="Rhea" id="RHEA:17989"/>
        <dbReference type="Rhea" id="RHEA-COMP:9863"/>
        <dbReference type="Rhea" id="RHEA-COMP:11604"/>
        <dbReference type="ChEBI" id="CHEBI:15378"/>
        <dbReference type="ChEBI" id="CHEBI:29999"/>
        <dbReference type="ChEBI" id="CHEBI:30616"/>
        <dbReference type="ChEBI" id="CHEBI:83421"/>
        <dbReference type="ChEBI" id="CHEBI:456216"/>
        <dbReference type="EC" id="2.7.11.1"/>
    </reaction>
</comment>
<dbReference type="AlphaFoldDB" id="A0A9Q0FKH2"/>
<dbReference type="InterPro" id="IPR017441">
    <property type="entry name" value="Protein_kinase_ATP_BS"/>
</dbReference>
<keyword evidence="10" id="KW-0325">Glycoprotein</keyword>
<organism evidence="19 20">
    <name type="scientific">Turnera subulata</name>
    <dbReference type="NCBI Taxonomy" id="218843"/>
    <lineage>
        <taxon>Eukaryota</taxon>
        <taxon>Viridiplantae</taxon>
        <taxon>Streptophyta</taxon>
        <taxon>Embryophyta</taxon>
        <taxon>Tracheophyta</taxon>
        <taxon>Spermatophyta</taxon>
        <taxon>Magnoliopsida</taxon>
        <taxon>eudicotyledons</taxon>
        <taxon>Gunneridae</taxon>
        <taxon>Pentapetalae</taxon>
        <taxon>rosids</taxon>
        <taxon>fabids</taxon>
        <taxon>Malpighiales</taxon>
        <taxon>Passifloraceae</taxon>
        <taxon>Turnera</taxon>
    </lineage>
</organism>
<keyword evidence="20" id="KW-1185">Reference proteome</keyword>
<keyword evidence="4 13" id="KW-0808">Transferase</keyword>
<comment type="subcellular location">
    <subcellularLocation>
        <location evidence="1">Cell membrane</location>
        <topology evidence="1">Single-pass type I membrane protein</topology>
    </subcellularLocation>
</comment>
<dbReference type="Pfam" id="PF08276">
    <property type="entry name" value="PAN_2"/>
    <property type="match status" value="1"/>
</dbReference>
<feature type="domain" description="Apple" evidence="18">
    <location>
        <begin position="341"/>
        <end position="424"/>
    </location>
</feature>
<dbReference type="GO" id="GO:0005524">
    <property type="term" value="F:ATP binding"/>
    <property type="evidence" value="ECO:0007669"/>
    <property type="project" value="UniProtKB-UniRule"/>
</dbReference>
<comment type="catalytic activity">
    <reaction evidence="11 13">
        <text>L-threonyl-[protein] + ATP = O-phospho-L-threonyl-[protein] + ADP + H(+)</text>
        <dbReference type="Rhea" id="RHEA:46608"/>
        <dbReference type="Rhea" id="RHEA-COMP:11060"/>
        <dbReference type="Rhea" id="RHEA-COMP:11605"/>
        <dbReference type="ChEBI" id="CHEBI:15378"/>
        <dbReference type="ChEBI" id="CHEBI:30013"/>
        <dbReference type="ChEBI" id="CHEBI:30616"/>
        <dbReference type="ChEBI" id="CHEBI:61977"/>
        <dbReference type="ChEBI" id="CHEBI:456216"/>
        <dbReference type="EC" id="2.7.11.1"/>
    </reaction>
</comment>
<dbReference type="InterPro" id="IPR008271">
    <property type="entry name" value="Ser/Thr_kinase_AS"/>
</dbReference>
<dbReference type="PROSITE" id="PS00108">
    <property type="entry name" value="PROTEIN_KINASE_ST"/>
    <property type="match status" value="1"/>
</dbReference>
<sequence>MESFQIFTLFCSLLLSSVLEFSSAVDTITPNHPLIDGQTLSSSSNSFELGFFYPGSSNNRYLGIWHRKSPGAVLWVANRNNPLTDLSGVLEIGNKGDLVLLSKSKNIVWSSNASRPLTNPVAQLLDSGNLILKDSRAGFSDENHQWQSFDHPTDTVLPGMKIGWNLTSGEERYLASWKSVDDPSPGEFTYRLDNHGPAAQLIIFKGDVKKVRLGPWNGLFYGSIPVLKNPIFKSILVHSKDELYYTDQLLSSSAISRVTVNSSGSLQVSVMYEMGAEWTNLLSWPFDTCDNYGHCGANAICRTNKAPTCDCLKGFIPKSQGDVTLQNWFESRSCKRMTEYCQREEGFLRIAGVKVPDLLKFQLNESMDLKECETQCFWNCSCIAYGNSDMSRGGSGCLMWFGDLIDVREQPAVTSGQDLYVRVPASELTSVRDSNTKKRLKTIMAVTIPTLSAFLVLGLVFCTSCKKRKGTVSENDDIEVPTFDLDTISLATNYFSKANIIGEGGFGSVYKGRLLTGQEIAVKKLSRNSGQGIQEFRNEVVLIAKLQHKNLVGLVGSCIQGEDRMLVYEYMPNKSLDYFIFDGERSTLLGWQKRFNIVLGIAKGLLYLHQDSKLQIIHRDLKPSNILLDSKLNPKISDFGLARIFGEDGNEAKTKRVVGTYGYMSPEYAIDGTFSVKSDVFSLGVILLEIVTGKKNRRFFHPDHHHNLLGHAWLLWKQDKALELMDPSLAETCIKSQLVRCIHVGLLCVQKHPDDRPTMSSVVFMLGIEGVVLAQPKEPGYFFVERCSAMDAAVPGKETMYSINAVSTTSVLEGR</sequence>
<evidence type="ECO:0000256" key="9">
    <source>
        <dbReference type="ARBA" id="ARBA00023157"/>
    </source>
</evidence>
<evidence type="ECO:0000256" key="15">
    <source>
        <dbReference type="SAM" id="SignalP"/>
    </source>
</evidence>
<evidence type="ECO:0000256" key="12">
    <source>
        <dbReference type="ARBA" id="ARBA00048679"/>
    </source>
</evidence>
<dbReference type="FunFam" id="2.90.10.10:FF:000001">
    <property type="entry name" value="G-type lectin S-receptor-like serine/threonine-protein kinase"/>
    <property type="match status" value="1"/>
</dbReference>
<accession>A0A9Q0FKH2</accession>
<keyword evidence="3 13" id="KW-0723">Serine/threonine-protein kinase</keyword>
<dbReference type="Gene3D" id="1.10.510.10">
    <property type="entry name" value="Transferase(Phosphotransferase) domain 1"/>
    <property type="match status" value="1"/>
</dbReference>
<dbReference type="InterPro" id="IPR003609">
    <property type="entry name" value="Pan_app"/>
</dbReference>
<feature type="chain" id="PRO_5040272577" description="Receptor-like serine/threonine-protein kinase" evidence="15">
    <location>
        <begin position="25"/>
        <end position="815"/>
    </location>
</feature>
<evidence type="ECO:0000313" key="19">
    <source>
        <dbReference type="EMBL" id="KAJ4833179.1"/>
    </source>
</evidence>
<evidence type="ECO:0000313" key="20">
    <source>
        <dbReference type="Proteomes" id="UP001141552"/>
    </source>
</evidence>
<feature type="signal peptide" evidence="15">
    <location>
        <begin position="1"/>
        <end position="24"/>
    </location>
</feature>
<dbReference type="EC" id="2.7.11.1" evidence="13"/>
<dbReference type="SUPFAM" id="SSF56112">
    <property type="entry name" value="Protein kinase-like (PK-like)"/>
    <property type="match status" value="1"/>
</dbReference>
<dbReference type="SMART" id="SM00108">
    <property type="entry name" value="B_lectin"/>
    <property type="match status" value="1"/>
</dbReference>
<dbReference type="Pfam" id="PF00954">
    <property type="entry name" value="S_locus_glycop"/>
    <property type="match status" value="1"/>
</dbReference>
<dbReference type="PROSITE" id="PS50948">
    <property type="entry name" value="PAN"/>
    <property type="match status" value="1"/>
</dbReference>
<keyword evidence="2" id="KW-1003">Cell membrane</keyword>
<dbReference type="Gene3D" id="2.90.10.10">
    <property type="entry name" value="Bulb-type lectin domain"/>
    <property type="match status" value="1"/>
</dbReference>
<dbReference type="InterPro" id="IPR000719">
    <property type="entry name" value="Prot_kinase_dom"/>
</dbReference>
<dbReference type="PROSITE" id="PS50011">
    <property type="entry name" value="PROTEIN_KINASE_DOM"/>
    <property type="match status" value="1"/>
</dbReference>
<evidence type="ECO:0000259" key="17">
    <source>
        <dbReference type="PROSITE" id="PS50927"/>
    </source>
</evidence>
<keyword evidence="9" id="KW-1015">Disulfide bond</keyword>
<evidence type="ECO:0000256" key="1">
    <source>
        <dbReference type="ARBA" id="ARBA00004251"/>
    </source>
</evidence>
<comment type="caution">
    <text evidence="19">The sequence shown here is derived from an EMBL/GenBank/DDBJ whole genome shotgun (WGS) entry which is preliminary data.</text>
</comment>
<dbReference type="Proteomes" id="UP001141552">
    <property type="component" value="Unassembled WGS sequence"/>
</dbReference>
<dbReference type="PROSITE" id="PS00107">
    <property type="entry name" value="PROTEIN_KINASE_ATP"/>
    <property type="match status" value="1"/>
</dbReference>
<dbReference type="InterPro" id="IPR001480">
    <property type="entry name" value="Bulb-type_lectin_dom"/>
</dbReference>
<keyword evidence="5 15" id="KW-0732">Signal</keyword>
<evidence type="ECO:0000256" key="14">
    <source>
        <dbReference type="PROSITE-ProRule" id="PRU10141"/>
    </source>
</evidence>
<dbReference type="InterPro" id="IPR024171">
    <property type="entry name" value="SRK-like_kinase"/>
</dbReference>
<feature type="domain" description="Bulb-type lectin" evidence="17">
    <location>
        <begin position="25"/>
        <end position="145"/>
    </location>
</feature>
<dbReference type="PIRSF" id="PIRSF000641">
    <property type="entry name" value="SRK"/>
    <property type="match status" value="1"/>
</dbReference>
<dbReference type="OrthoDB" id="1910371at2759"/>
<dbReference type="Gene3D" id="3.30.200.20">
    <property type="entry name" value="Phosphorylase Kinase, domain 1"/>
    <property type="match status" value="1"/>
</dbReference>
<feature type="domain" description="Protein kinase" evidence="16">
    <location>
        <begin position="495"/>
        <end position="768"/>
    </location>
</feature>
<evidence type="ECO:0000256" key="6">
    <source>
        <dbReference type="ARBA" id="ARBA00022741"/>
    </source>
</evidence>
<dbReference type="GO" id="GO:0048544">
    <property type="term" value="P:recognition of pollen"/>
    <property type="evidence" value="ECO:0007669"/>
    <property type="project" value="InterPro"/>
</dbReference>
<dbReference type="GO" id="GO:0005886">
    <property type="term" value="C:plasma membrane"/>
    <property type="evidence" value="ECO:0007669"/>
    <property type="project" value="UniProtKB-SubCell"/>
</dbReference>
<dbReference type="CDD" id="cd14066">
    <property type="entry name" value="STKc_IRAK"/>
    <property type="match status" value="1"/>
</dbReference>
<evidence type="ECO:0000256" key="5">
    <source>
        <dbReference type="ARBA" id="ARBA00022729"/>
    </source>
</evidence>
<evidence type="ECO:0000256" key="11">
    <source>
        <dbReference type="ARBA" id="ARBA00047899"/>
    </source>
</evidence>
<protein>
    <recommendedName>
        <fullName evidence="13">Receptor-like serine/threonine-protein kinase</fullName>
        <ecNumber evidence="13">2.7.11.1</ecNumber>
    </recommendedName>
</protein>
<dbReference type="FunFam" id="1.10.510.10:FF:000060">
    <property type="entry name" value="G-type lectin S-receptor-like serine/threonine-protein kinase"/>
    <property type="match status" value="1"/>
</dbReference>
<dbReference type="GO" id="GO:0004674">
    <property type="term" value="F:protein serine/threonine kinase activity"/>
    <property type="evidence" value="ECO:0007669"/>
    <property type="project" value="UniProtKB-KW"/>
</dbReference>
<keyword evidence="2" id="KW-0472">Membrane</keyword>
<evidence type="ECO:0000256" key="2">
    <source>
        <dbReference type="ARBA" id="ARBA00022475"/>
    </source>
</evidence>
<evidence type="ECO:0000256" key="8">
    <source>
        <dbReference type="ARBA" id="ARBA00022840"/>
    </source>
</evidence>
<dbReference type="SMART" id="SM00220">
    <property type="entry name" value="S_TKc"/>
    <property type="match status" value="1"/>
</dbReference>
<dbReference type="InterPro" id="IPR000858">
    <property type="entry name" value="S_locus_glycoprot_dom"/>
</dbReference>
<dbReference type="SUPFAM" id="SSF51110">
    <property type="entry name" value="alpha-D-mannose-specific plant lectins"/>
    <property type="match status" value="1"/>
</dbReference>
<keyword evidence="6 13" id="KW-0547">Nucleotide-binding</keyword>
<dbReference type="PANTHER" id="PTHR27002:SF214">
    <property type="entry name" value="RECEPTOR-LIKE SERINE_THREONINE-PROTEIN KINASE"/>
    <property type="match status" value="1"/>
</dbReference>
<evidence type="ECO:0000259" key="16">
    <source>
        <dbReference type="PROSITE" id="PS50011"/>
    </source>
</evidence>
<feature type="binding site" evidence="14">
    <location>
        <position position="524"/>
    </location>
    <ligand>
        <name>ATP</name>
        <dbReference type="ChEBI" id="CHEBI:30616"/>
    </ligand>
</feature>
<evidence type="ECO:0000256" key="3">
    <source>
        <dbReference type="ARBA" id="ARBA00022527"/>
    </source>
</evidence>
<reference evidence="19" key="1">
    <citation type="submission" date="2022-02" db="EMBL/GenBank/DDBJ databases">
        <authorList>
            <person name="Henning P.M."/>
            <person name="McCubbin A.G."/>
            <person name="Shore J.S."/>
        </authorList>
    </citation>
    <scope>NUCLEOTIDE SEQUENCE</scope>
    <source>
        <strain evidence="19">F60SS</strain>
        <tissue evidence="19">Leaves</tissue>
    </source>
</reference>
<dbReference type="InterPro" id="IPR036426">
    <property type="entry name" value="Bulb-type_lectin_dom_sf"/>
</dbReference>